<sequence>MSFMTSNSGVRESRIMRKMDENLKTSSGSEKSTLVRAHELVKLVGLFTSVIVRETCMRRPMEERCEGPFVNLLKAGITISTIIMLFFMCTAAKGPCRQQMELALESEDAQQRLIDRDHRLLADSRSVRQTCFQRLKRIVRSNLLTWTLLFPLNMIHPLPGYSRMWTIEQLGIQPVYRVESLTSAAMLIRVYHIFMLIKLKLLTKYLSLDSSLIIRNENAIKQMNDPSLSQPVLAIKIALTRQPMYLIGTCWAVLIFAATWIIRISENTPGNLFSVYVWDQLWLVMVTSTTTGYGDVVPHTHFGRFGGMLCMTAGPILISIMTATFSRSMTLNPQETKLMRTLDGDKKQSQVIIVAAKMIQLWWRGRTRMLWFNPDNEMSMRRLLDLEDEDRERMENLFCQLMEAQQKLRRFKNQVGYHEVGESTEQPDTAKRRGSMERNSSNIANALMLAYQQQKGTSLKEKVSQAGKRRGSQDSETNDPEDVTTSALTGAGEGGRGGRGANDSGAMQDKSELNHRDYLAALSTLSDQVGELRKVTLQQGRMLASLSNSMASIESSLHLLAISPPPPLSSHSLLGVSQLPDLHVPKRNSEAIKHSPRTPDTHRRSHESHGQPPSSSLAPRRSKSEDELVIPLNGGAMKIKYPGPQDNHSETADLVFEDRSPPRTGPHLLPPRSQRRTSEEPLTDLPLLHSKKAFQEFCSRPRAVPASSSDRLVRLWKEAASLKSPDRSSSQDIEEIQQAEDHHAGRKKVELSGRPPDVSEVLPQQPHGRS</sequence>
<evidence type="ECO:0000256" key="3">
    <source>
        <dbReference type="SAM" id="Phobius"/>
    </source>
</evidence>
<dbReference type="EnsemblProtists" id="EKX49980">
    <property type="protein sequence ID" value="EKX49980"/>
    <property type="gene ID" value="GUITHDRAFT_135661"/>
</dbReference>
<feature type="transmembrane region" description="Helical" evidence="3">
    <location>
        <begin position="305"/>
        <end position="325"/>
    </location>
</feature>
<keyword evidence="3" id="KW-1133">Transmembrane helix</keyword>
<dbReference type="OrthoDB" id="73653at2759"/>
<dbReference type="GeneID" id="17306683"/>
<dbReference type="Gene3D" id="1.10.287.70">
    <property type="match status" value="1"/>
</dbReference>
<dbReference type="eggNOG" id="KOG3684">
    <property type="taxonomic scope" value="Eukaryota"/>
</dbReference>
<feature type="compositionally biased region" description="Basic and acidic residues" evidence="2">
    <location>
        <begin position="739"/>
        <end position="751"/>
    </location>
</feature>
<feature type="domain" description="Potassium channel" evidence="4">
    <location>
        <begin position="252"/>
        <end position="329"/>
    </location>
</feature>
<keyword evidence="7" id="KW-1185">Reference proteome</keyword>
<feature type="transmembrane region" description="Helical" evidence="3">
    <location>
        <begin position="143"/>
        <end position="161"/>
    </location>
</feature>
<dbReference type="InterPro" id="IPR013099">
    <property type="entry name" value="K_chnl_dom"/>
</dbReference>
<dbReference type="InterPro" id="IPR015449">
    <property type="entry name" value="K_chnl_Ca-activ_SK"/>
</dbReference>
<dbReference type="HOGENOM" id="CLU_363098_0_0_1"/>
<feature type="region of interest" description="Disordered" evidence="2">
    <location>
        <begin position="418"/>
        <end position="437"/>
    </location>
</feature>
<name>L1JP58_GUITC</name>
<dbReference type="Proteomes" id="UP000011087">
    <property type="component" value="Unassembled WGS sequence"/>
</dbReference>
<feature type="transmembrane region" description="Helical" evidence="3">
    <location>
        <begin position="244"/>
        <end position="263"/>
    </location>
</feature>
<feature type="transmembrane region" description="Helical" evidence="3">
    <location>
        <begin position="69"/>
        <end position="92"/>
    </location>
</feature>
<proteinExistence type="predicted"/>
<evidence type="ECO:0000256" key="2">
    <source>
        <dbReference type="SAM" id="MobiDB-lite"/>
    </source>
</evidence>
<dbReference type="RefSeq" id="XP_005836960.1">
    <property type="nucleotide sequence ID" value="XM_005836903.1"/>
</dbReference>
<dbReference type="KEGG" id="gtt:GUITHDRAFT_135661"/>
<keyword evidence="1" id="KW-0175">Coiled coil</keyword>
<feature type="transmembrane region" description="Helical" evidence="3">
    <location>
        <begin position="275"/>
        <end position="293"/>
    </location>
</feature>
<dbReference type="Pfam" id="PF07885">
    <property type="entry name" value="Ion_trans_2"/>
    <property type="match status" value="1"/>
</dbReference>
<organism evidence="5">
    <name type="scientific">Guillardia theta (strain CCMP2712)</name>
    <name type="common">Cryptophyte</name>
    <dbReference type="NCBI Taxonomy" id="905079"/>
    <lineage>
        <taxon>Eukaryota</taxon>
        <taxon>Cryptophyceae</taxon>
        <taxon>Pyrenomonadales</taxon>
        <taxon>Geminigeraceae</taxon>
        <taxon>Guillardia</taxon>
    </lineage>
</organism>
<dbReference type="GO" id="GO:0016286">
    <property type="term" value="F:small conductance calcium-activated potassium channel activity"/>
    <property type="evidence" value="ECO:0007669"/>
    <property type="project" value="InterPro"/>
</dbReference>
<dbReference type="PANTHER" id="PTHR10153">
    <property type="entry name" value="SMALL CONDUCTANCE CALCIUM-ACTIVATED POTASSIUM CHANNEL"/>
    <property type="match status" value="1"/>
</dbReference>
<feature type="region of interest" description="Disordered" evidence="2">
    <location>
        <begin position="457"/>
        <end position="508"/>
    </location>
</feature>
<dbReference type="GO" id="GO:0016020">
    <property type="term" value="C:membrane"/>
    <property type="evidence" value="ECO:0007669"/>
    <property type="project" value="InterPro"/>
</dbReference>
<feature type="compositionally biased region" description="Basic and acidic residues" evidence="2">
    <location>
        <begin position="588"/>
        <end position="602"/>
    </location>
</feature>
<dbReference type="EMBL" id="JH992980">
    <property type="protein sequence ID" value="EKX49980.1"/>
    <property type="molecule type" value="Genomic_DNA"/>
</dbReference>
<feature type="region of interest" description="Disordered" evidence="2">
    <location>
        <begin position="720"/>
        <end position="770"/>
    </location>
</feature>
<evidence type="ECO:0000313" key="6">
    <source>
        <dbReference type="EnsemblProtists" id="EKX49980"/>
    </source>
</evidence>
<gene>
    <name evidence="5" type="ORF">GUITHDRAFT_135661</name>
</gene>
<protein>
    <recommendedName>
        <fullName evidence="4">Potassium channel domain-containing protein</fullName>
    </recommendedName>
</protein>
<feature type="compositionally biased region" description="Gly residues" evidence="2">
    <location>
        <begin position="491"/>
        <end position="500"/>
    </location>
</feature>
<reference evidence="6" key="3">
    <citation type="submission" date="2015-06" db="UniProtKB">
        <authorList>
            <consortium name="EnsemblProtists"/>
        </authorList>
    </citation>
    <scope>IDENTIFICATION</scope>
</reference>
<reference evidence="5 7" key="1">
    <citation type="journal article" date="2012" name="Nature">
        <title>Algal genomes reveal evolutionary mosaicism and the fate of nucleomorphs.</title>
        <authorList>
            <consortium name="DOE Joint Genome Institute"/>
            <person name="Curtis B.A."/>
            <person name="Tanifuji G."/>
            <person name="Burki F."/>
            <person name="Gruber A."/>
            <person name="Irimia M."/>
            <person name="Maruyama S."/>
            <person name="Arias M.C."/>
            <person name="Ball S.G."/>
            <person name="Gile G.H."/>
            <person name="Hirakawa Y."/>
            <person name="Hopkins J.F."/>
            <person name="Kuo A."/>
            <person name="Rensing S.A."/>
            <person name="Schmutz J."/>
            <person name="Symeonidi A."/>
            <person name="Elias M."/>
            <person name="Eveleigh R.J."/>
            <person name="Herman E.K."/>
            <person name="Klute M.J."/>
            <person name="Nakayama T."/>
            <person name="Obornik M."/>
            <person name="Reyes-Prieto A."/>
            <person name="Armbrust E.V."/>
            <person name="Aves S.J."/>
            <person name="Beiko R.G."/>
            <person name="Coutinho P."/>
            <person name="Dacks J.B."/>
            <person name="Durnford D.G."/>
            <person name="Fast N.M."/>
            <person name="Green B.R."/>
            <person name="Grisdale C.J."/>
            <person name="Hempel F."/>
            <person name="Henrissat B."/>
            <person name="Hoppner M.P."/>
            <person name="Ishida K."/>
            <person name="Kim E."/>
            <person name="Koreny L."/>
            <person name="Kroth P.G."/>
            <person name="Liu Y."/>
            <person name="Malik S.B."/>
            <person name="Maier U.G."/>
            <person name="McRose D."/>
            <person name="Mock T."/>
            <person name="Neilson J.A."/>
            <person name="Onodera N.T."/>
            <person name="Poole A.M."/>
            <person name="Pritham E.J."/>
            <person name="Richards T.A."/>
            <person name="Rocap G."/>
            <person name="Roy S.W."/>
            <person name="Sarai C."/>
            <person name="Schaack S."/>
            <person name="Shirato S."/>
            <person name="Slamovits C.H."/>
            <person name="Spencer D.F."/>
            <person name="Suzuki S."/>
            <person name="Worden A.Z."/>
            <person name="Zauner S."/>
            <person name="Barry K."/>
            <person name="Bell C."/>
            <person name="Bharti A.K."/>
            <person name="Crow J.A."/>
            <person name="Grimwood J."/>
            <person name="Kramer R."/>
            <person name="Lindquist E."/>
            <person name="Lucas S."/>
            <person name="Salamov A."/>
            <person name="McFadden G.I."/>
            <person name="Lane C.E."/>
            <person name="Keeling P.J."/>
            <person name="Gray M.W."/>
            <person name="Grigoriev I.V."/>
            <person name="Archibald J.M."/>
        </authorList>
    </citation>
    <scope>NUCLEOTIDE SEQUENCE</scope>
    <source>
        <strain evidence="5 7">CCMP2712</strain>
    </source>
</reference>
<dbReference type="PaxDb" id="55529-EKX49980"/>
<feature type="transmembrane region" description="Helical" evidence="3">
    <location>
        <begin position="181"/>
        <end position="199"/>
    </location>
</feature>
<evidence type="ECO:0000313" key="7">
    <source>
        <dbReference type="Proteomes" id="UP000011087"/>
    </source>
</evidence>
<dbReference type="AlphaFoldDB" id="L1JP58"/>
<evidence type="ECO:0000313" key="5">
    <source>
        <dbReference type="EMBL" id="EKX49980.1"/>
    </source>
</evidence>
<dbReference type="SUPFAM" id="SSF81324">
    <property type="entry name" value="Voltage-gated potassium channels"/>
    <property type="match status" value="1"/>
</dbReference>
<keyword evidence="3" id="KW-0472">Membrane</keyword>
<feature type="coiled-coil region" evidence="1">
    <location>
        <begin position="387"/>
        <end position="414"/>
    </location>
</feature>
<feature type="region of interest" description="Disordered" evidence="2">
    <location>
        <begin position="588"/>
        <end position="625"/>
    </location>
</feature>
<evidence type="ECO:0000259" key="4">
    <source>
        <dbReference type="Pfam" id="PF07885"/>
    </source>
</evidence>
<feature type="region of interest" description="Disordered" evidence="2">
    <location>
        <begin position="656"/>
        <end position="686"/>
    </location>
</feature>
<keyword evidence="3" id="KW-0812">Transmembrane</keyword>
<evidence type="ECO:0000256" key="1">
    <source>
        <dbReference type="SAM" id="Coils"/>
    </source>
</evidence>
<accession>L1JP58</accession>
<reference evidence="7" key="2">
    <citation type="submission" date="2012-11" db="EMBL/GenBank/DDBJ databases">
        <authorList>
            <person name="Kuo A."/>
            <person name="Curtis B.A."/>
            <person name="Tanifuji G."/>
            <person name="Burki F."/>
            <person name="Gruber A."/>
            <person name="Irimia M."/>
            <person name="Maruyama S."/>
            <person name="Arias M.C."/>
            <person name="Ball S.G."/>
            <person name="Gile G.H."/>
            <person name="Hirakawa Y."/>
            <person name="Hopkins J.F."/>
            <person name="Rensing S.A."/>
            <person name="Schmutz J."/>
            <person name="Symeonidi A."/>
            <person name="Elias M."/>
            <person name="Eveleigh R.J."/>
            <person name="Herman E.K."/>
            <person name="Klute M.J."/>
            <person name="Nakayama T."/>
            <person name="Obornik M."/>
            <person name="Reyes-Prieto A."/>
            <person name="Armbrust E.V."/>
            <person name="Aves S.J."/>
            <person name="Beiko R.G."/>
            <person name="Coutinho P."/>
            <person name="Dacks J.B."/>
            <person name="Durnford D.G."/>
            <person name="Fast N.M."/>
            <person name="Green B.R."/>
            <person name="Grisdale C."/>
            <person name="Hempe F."/>
            <person name="Henrissat B."/>
            <person name="Hoppner M.P."/>
            <person name="Ishida K.-I."/>
            <person name="Kim E."/>
            <person name="Koreny L."/>
            <person name="Kroth P.G."/>
            <person name="Liu Y."/>
            <person name="Malik S.-B."/>
            <person name="Maier U.G."/>
            <person name="McRose D."/>
            <person name="Mock T."/>
            <person name="Neilson J.A."/>
            <person name="Onodera N.T."/>
            <person name="Poole A.M."/>
            <person name="Pritham E.J."/>
            <person name="Richards T.A."/>
            <person name="Rocap G."/>
            <person name="Roy S.W."/>
            <person name="Sarai C."/>
            <person name="Schaack S."/>
            <person name="Shirato S."/>
            <person name="Slamovits C.H."/>
            <person name="Spencer D.F."/>
            <person name="Suzuki S."/>
            <person name="Worden A.Z."/>
            <person name="Zauner S."/>
            <person name="Barry K."/>
            <person name="Bell C."/>
            <person name="Bharti A.K."/>
            <person name="Crow J.A."/>
            <person name="Grimwood J."/>
            <person name="Kramer R."/>
            <person name="Lindquist E."/>
            <person name="Lucas S."/>
            <person name="Salamov A."/>
            <person name="McFadden G.I."/>
            <person name="Lane C.E."/>
            <person name="Keeling P.J."/>
            <person name="Gray M.W."/>
            <person name="Grigoriev I.V."/>
            <person name="Archibald J.M."/>
        </authorList>
    </citation>
    <scope>NUCLEOTIDE SEQUENCE</scope>
    <source>
        <strain evidence="7">CCMP2712</strain>
    </source>
</reference>